<accession>A0A6C0LKT3</accession>
<dbReference type="InterPro" id="IPR019080">
    <property type="entry name" value="YqaJ_viral_recombinase"/>
</dbReference>
<dbReference type="Pfam" id="PF09588">
    <property type="entry name" value="YqaJ"/>
    <property type="match status" value="1"/>
</dbReference>
<dbReference type="SUPFAM" id="SSF52980">
    <property type="entry name" value="Restriction endonuclease-like"/>
    <property type="match status" value="1"/>
</dbReference>
<reference evidence="2" key="1">
    <citation type="journal article" date="2020" name="Nature">
        <title>Giant virus diversity and host interactions through global metagenomics.</title>
        <authorList>
            <person name="Schulz F."/>
            <person name="Roux S."/>
            <person name="Paez-Espino D."/>
            <person name="Jungbluth S."/>
            <person name="Walsh D.A."/>
            <person name="Denef V.J."/>
            <person name="McMahon K.D."/>
            <person name="Konstantinidis K.T."/>
            <person name="Eloe-Fadrosh E.A."/>
            <person name="Kyrpides N.C."/>
            <person name="Woyke T."/>
        </authorList>
    </citation>
    <scope>NUCLEOTIDE SEQUENCE</scope>
    <source>
        <strain evidence="2">GVMAG-M-3300027833-11</strain>
    </source>
</reference>
<organism evidence="2">
    <name type="scientific">viral metagenome</name>
    <dbReference type="NCBI Taxonomy" id="1070528"/>
    <lineage>
        <taxon>unclassified sequences</taxon>
        <taxon>metagenomes</taxon>
        <taxon>organismal metagenomes</taxon>
    </lineage>
</organism>
<dbReference type="PANTHER" id="PTHR46609">
    <property type="entry name" value="EXONUCLEASE, PHAGE-TYPE/RECB, C-TERMINAL DOMAIN-CONTAINING PROTEIN"/>
    <property type="match status" value="1"/>
</dbReference>
<protein>
    <recommendedName>
        <fullName evidence="1">YqaJ viral recombinase domain-containing protein</fullName>
    </recommendedName>
</protein>
<name>A0A6C0LKT3_9ZZZZ</name>
<sequence>MAMLPFSSLINILDNLTPPDIINHDDYLNILELTGELIHEYVSCNYLQMAEPTYHNEVYAEVIDELMNNIKDIYTDDVEVEIARIVEEALDIYFTHVSPRRSYKNAEIYGKINMNSMSLKLDYLTNVPQPDQRTTEWYHFRHKHLTASSLWKAFSSQSNINQLIYGKCAPLDVAKYGRVNLDSPLHWGQKYEDVSIGWYEKEYTTNVRDFGCIPHKELDYLAASPDGINIDMNSQKYGRMLEVKNIVNRDITGIPKYEYWIQMQIQMEVCELSECDFLETRFIEYENYDTFISDGTFTHTSDNKVKGIMMLFIDSDSNPIYKYLDIGSDQDRFHEWNIEKMAEMTGKASWLKTIYWKMDEVSVVLVKRARKWFHTAKPILDDLWKTIEYEREYGYEHRAPRKRPRISKEQPIIGGICLIKLDDDDKPVNNTNEKTQDIEMIIESPKNDSNENENVVIMDIDTQITSESPKNDSNENENKNIVIMDIDTQTLSDANQSFDTK</sequence>
<evidence type="ECO:0000259" key="1">
    <source>
        <dbReference type="Pfam" id="PF09588"/>
    </source>
</evidence>
<dbReference type="Gene3D" id="3.90.320.10">
    <property type="match status" value="1"/>
</dbReference>
<dbReference type="InterPro" id="IPR011604">
    <property type="entry name" value="PDDEXK-like_dom_sf"/>
</dbReference>
<proteinExistence type="predicted"/>
<feature type="domain" description="YqaJ viral recombinase" evidence="1">
    <location>
        <begin position="136"/>
        <end position="271"/>
    </location>
</feature>
<evidence type="ECO:0000313" key="2">
    <source>
        <dbReference type="EMBL" id="QHU30154.1"/>
    </source>
</evidence>
<dbReference type="PANTHER" id="PTHR46609:SF6">
    <property type="entry name" value="EXONUCLEASE, PHAGE-TYPE_RECB, C-TERMINAL DOMAIN-CONTAINING PROTEIN-RELATED"/>
    <property type="match status" value="1"/>
</dbReference>
<dbReference type="EMBL" id="MN740504">
    <property type="protein sequence ID" value="QHU30154.1"/>
    <property type="molecule type" value="Genomic_DNA"/>
</dbReference>
<dbReference type="AlphaFoldDB" id="A0A6C0LKT3"/>
<dbReference type="InterPro" id="IPR011335">
    <property type="entry name" value="Restrct_endonuc-II-like"/>
</dbReference>
<dbReference type="InterPro" id="IPR051703">
    <property type="entry name" value="NF-kappa-B_Signaling_Reg"/>
</dbReference>